<dbReference type="InterPro" id="IPR006364">
    <property type="entry name" value="CobI/CbiL/CobIJ_dom"/>
</dbReference>
<evidence type="ECO:0000313" key="10">
    <source>
        <dbReference type="Proteomes" id="UP001163687"/>
    </source>
</evidence>
<keyword evidence="4" id="KW-0489">Methyltransferase</keyword>
<dbReference type="InterPro" id="IPR014777">
    <property type="entry name" value="4pyrrole_Mease_sub1"/>
</dbReference>
<dbReference type="Gene3D" id="3.40.1010.10">
    <property type="entry name" value="Cobalt-precorrin-4 Transmethylase, Domain 1"/>
    <property type="match status" value="1"/>
</dbReference>
<dbReference type="InterPro" id="IPR000878">
    <property type="entry name" value="4pyrrol_Mease"/>
</dbReference>
<dbReference type="PIRSF" id="PIRSF036427">
    <property type="entry name" value="Precrrn-2_mtase"/>
    <property type="match status" value="1"/>
</dbReference>
<reference evidence="9" key="1">
    <citation type="submission" date="2022-03" db="EMBL/GenBank/DDBJ databases">
        <title>Complete genome sequence of Caldinitratiruptor microaerophilus.</title>
        <authorList>
            <person name="Mukaiyama R."/>
            <person name="Nishiyama T."/>
            <person name="Ueda K."/>
        </authorList>
    </citation>
    <scope>NUCLEOTIDE SEQUENCE</scope>
    <source>
        <strain evidence="9">JCM 16183</strain>
    </source>
</reference>
<dbReference type="InterPro" id="IPR035996">
    <property type="entry name" value="4pyrrol_Methylase_sf"/>
</dbReference>
<dbReference type="CDD" id="cd11645">
    <property type="entry name" value="Precorrin_2_C20_MT"/>
    <property type="match status" value="1"/>
</dbReference>
<evidence type="ECO:0000256" key="1">
    <source>
        <dbReference type="ARBA" id="ARBA00004953"/>
    </source>
</evidence>
<feature type="domain" description="Tetrapyrrole methylase" evidence="8">
    <location>
        <begin position="5"/>
        <end position="217"/>
    </location>
</feature>
<evidence type="ECO:0000256" key="5">
    <source>
        <dbReference type="ARBA" id="ARBA00022679"/>
    </source>
</evidence>
<keyword evidence="5" id="KW-0808">Transferase</keyword>
<dbReference type="GO" id="GO:0030788">
    <property type="term" value="F:precorrin-2 C20-methyltransferase activity"/>
    <property type="evidence" value="ECO:0007669"/>
    <property type="project" value="InterPro"/>
</dbReference>
<protein>
    <submittedName>
        <fullName evidence="9">Precorrin-2 C(20)-methyltransferase</fullName>
    </submittedName>
</protein>
<name>A0AA35CNB8_9FIRM</name>
<dbReference type="NCBIfam" id="TIGR01467">
    <property type="entry name" value="cobI_cbiL"/>
    <property type="match status" value="1"/>
</dbReference>
<comment type="pathway">
    <text evidence="1">Cofactor biosynthesis; adenosylcobalamin biosynthesis.</text>
</comment>
<dbReference type="Pfam" id="PF00590">
    <property type="entry name" value="TP_methylase"/>
    <property type="match status" value="1"/>
</dbReference>
<dbReference type="KEGG" id="cmic:caldi_26480"/>
<comment type="similarity">
    <text evidence="2 7">Belongs to the precorrin methyltransferase family.</text>
</comment>
<evidence type="ECO:0000259" key="8">
    <source>
        <dbReference type="Pfam" id="PF00590"/>
    </source>
</evidence>
<sequence>MGYGTLYGVGVGPGDPELLTLKAHRLLRSAPVICIPKRNLSDDGYALRIVRPFIDPGRQELLELEFPMTRDPEKLAACWDRNATLIHGRVAAGKDCVFITEGDPLLYSTFLHVLDLIRERYPAVPIEVVPGVSSSLGAAARVQMPLGAGGERMALVTDLEGEEDARDLLQRFDSVVFFKVNSTLRHVLAALDRTGLTDRAVWVHKATAPGLEEVVTDVRTLPRRGRLPYLSLLLVRK</sequence>
<dbReference type="SUPFAM" id="SSF53790">
    <property type="entry name" value="Tetrapyrrole methylase"/>
    <property type="match status" value="1"/>
</dbReference>
<dbReference type="PANTHER" id="PTHR43467:SF2">
    <property type="entry name" value="COBALT-PRECORRIN-2 C(20)-METHYLTRANSFERASE"/>
    <property type="match status" value="1"/>
</dbReference>
<organism evidence="9 10">
    <name type="scientific">Caldinitratiruptor microaerophilus</name>
    <dbReference type="NCBI Taxonomy" id="671077"/>
    <lineage>
        <taxon>Bacteria</taxon>
        <taxon>Bacillati</taxon>
        <taxon>Bacillota</taxon>
        <taxon>Clostridia</taxon>
        <taxon>Eubacteriales</taxon>
        <taxon>Symbiobacteriaceae</taxon>
        <taxon>Caldinitratiruptor</taxon>
    </lineage>
</organism>
<dbReference type="GO" id="GO:0032259">
    <property type="term" value="P:methylation"/>
    <property type="evidence" value="ECO:0007669"/>
    <property type="project" value="UniProtKB-KW"/>
</dbReference>
<keyword evidence="3" id="KW-0169">Cobalamin biosynthesis</keyword>
<dbReference type="PANTHER" id="PTHR43467">
    <property type="entry name" value="COBALT-PRECORRIN-2 C(20)-METHYLTRANSFERASE"/>
    <property type="match status" value="1"/>
</dbReference>
<dbReference type="Gene3D" id="3.30.950.10">
    <property type="entry name" value="Methyltransferase, Cobalt-precorrin-4 Transmethylase, Domain 2"/>
    <property type="match status" value="1"/>
</dbReference>
<proteinExistence type="inferred from homology"/>
<evidence type="ECO:0000256" key="6">
    <source>
        <dbReference type="ARBA" id="ARBA00022691"/>
    </source>
</evidence>
<dbReference type="InterPro" id="IPR014776">
    <property type="entry name" value="4pyrrole_Mease_sub2"/>
</dbReference>
<evidence type="ECO:0000256" key="7">
    <source>
        <dbReference type="PIRNR" id="PIRNR036427"/>
    </source>
</evidence>
<dbReference type="EMBL" id="AP025628">
    <property type="protein sequence ID" value="BDG61558.1"/>
    <property type="molecule type" value="Genomic_DNA"/>
</dbReference>
<dbReference type="GO" id="GO:0009236">
    <property type="term" value="P:cobalamin biosynthetic process"/>
    <property type="evidence" value="ECO:0007669"/>
    <property type="project" value="UniProtKB-UniRule"/>
</dbReference>
<evidence type="ECO:0000256" key="2">
    <source>
        <dbReference type="ARBA" id="ARBA00005879"/>
    </source>
</evidence>
<evidence type="ECO:0000256" key="4">
    <source>
        <dbReference type="ARBA" id="ARBA00022603"/>
    </source>
</evidence>
<dbReference type="AlphaFoldDB" id="A0AA35CNB8"/>
<evidence type="ECO:0000256" key="3">
    <source>
        <dbReference type="ARBA" id="ARBA00022573"/>
    </source>
</evidence>
<dbReference type="InterPro" id="IPR012382">
    <property type="entry name" value="CobI/CbiL"/>
</dbReference>
<gene>
    <name evidence="9" type="primary">cbiL</name>
    <name evidence="9" type="ORF">caldi_26480</name>
</gene>
<evidence type="ECO:0000313" key="9">
    <source>
        <dbReference type="EMBL" id="BDG61558.1"/>
    </source>
</evidence>
<dbReference type="Proteomes" id="UP001163687">
    <property type="component" value="Chromosome"/>
</dbReference>
<dbReference type="RefSeq" id="WP_264842196.1">
    <property type="nucleotide sequence ID" value="NZ_AP025628.1"/>
</dbReference>
<accession>A0AA35CNB8</accession>
<keyword evidence="10" id="KW-1185">Reference proteome</keyword>
<keyword evidence="6" id="KW-0949">S-adenosyl-L-methionine</keyword>